<keyword evidence="10" id="KW-0479">Metal-binding</keyword>
<dbReference type="InterPro" id="IPR004659">
    <property type="entry name" value="RNase_E/G"/>
</dbReference>
<dbReference type="GO" id="GO:0006364">
    <property type="term" value="P:rRNA processing"/>
    <property type="evidence" value="ECO:0007669"/>
    <property type="project" value="UniProtKB-KW"/>
</dbReference>
<dbReference type="Pfam" id="PF10150">
    <property type="entry name" value="RNase_E_G"/>
    <property type="match status" value="1"/>
</dbReference>
<dbReference type="Gene3D" id="2.40.50.140">
    <property type="entry name" value="Nucleic acid-binding proteins"/>
    <property type="match status" value="1"/>
</dbReference>
<keyword evidence="9" id="KW-0540">Nuclease</keyword>
<dbReference type="InterPro" id="IPR012340">
    <property type="entry name" value="NA-bd_OB-fold"/>
</dbReference>
<comment type="subcellular location">
    <subcellularLocation>
        <location evidence="2">Cytoplasm</location>
    </subcellularLocation>
</comment>
<organism evidence="17 18">
    <name type="scientific">Lautropia mirabilis ATCC 51599</name>
    <dbReference type="NCBI Taxonomy" id="887898"/>
    <lineage>
        <taxon>Bacteria</taxon>
        <taxon>Pseudomonadati</taxon>
        <taxon>Pseudomonadota</taxon>
        <taxon>Betaproteobacteria</taxon>
        <taxon>Burkholderiales</taxon>
        <taxon>Burkholderiaceae</taxon>
        <taxon>Lautropia</taxon>
    </lineage>
</organism>
<evidence type="ECO:0000256" key="14">
    <source>
        <dbReference type="ARBA" id="ARBA00022842"/>
    </source>
</evidence>
<evidence type="ECO:0000313" key="17">
    <source>
        <dbReference type="EMBL" id="EFV94739.1"/>
    </source>
</evidence>
<name>E7RXR5_9BURK</name>
<dbReference type="GO" id="GO:0004519">
    <property type="term" value="F:endonuclease activity"/>
    <property type="evidence" value="ECO:0007669"/>
    <property type="project" value="UniProtKB-KW"/>
</dbReference>
<keyword evidence="8" id="KW-0819">tRNA processing</keyword>
<evidence type="ECO:0000256" key="12">
    <source>
        <dbReference type="ARBA" id="ARBA00022759"/>
    </source>
</evidence>
<keyword evidence="7" id="KW-0820">tRNA-binding</keyword>
<dbReference type="InterPro" id="IPR048583">
    <property type="entry name" value="RNase_E_G_thioredoxin-like"/>
</dbReference>
<dbReference type="Pfam" id="PF20833">
    <property type="entry name" value="RNase_E_G_Thio"/>
    <property type="match status" value="1"/>
</dbReference>
<accession>E7RXR5</accession>
<evidence type="ECO:0000256" key="5">
    <source>
        <dbReference type="ARBA" id="ARBA00022490"/>
    </source>
</evidence>
<dbReference type="Gene3D" id="3.40.1260.20">
    <property type="entry name" value="Ribonuclease E, catalytic domain"/>
    <property type="match status" value="1"/>
</dbReference>
<evidence type="ECO:0000256" key="11">
    <source>
        <dbReference type="ARBA" id="ARBA00022730"/>
    </source>
</evidence>
<dbReference type="PANTHER" id="PTHR30001">
    <property type="entry name" value="RIBONUCLEASE"/>
    <property type="match status" value="1"/>
</dbReference>
<dbReference type="CDD" id="cd04453">
    <property type="entry name" value="S1_RNase_E"/>
    <property type="match status" value="1"/>
</dbReference>
<dbReference type="GO" id="GO:0019843">
    <property type="term" value="F:rRNA binding"/>
    <property type="evidence" value="ECO:0007669"/>
    <property type="project" value="UniProtKB-KW"/>
</dbReference>
<evidence type="ECO:0000256" key="7">
    <source>
        <dbReference type="ARBA" id="ARBA00022555"/>
    </source>
</evidence>
<dbReference type="PROSITE" id="PS50126">
    <property type="entry name" value="S1"/>
    <property type="match status" value="1"/>
</dbReference>
<dbReference type="PANTHER" id="PTHR30001:SF0">
    <property type="entry name" value="RIBONUCLEASE G"/>
    <property type="match status" value="1"/>
</dbReference>
<reference evidence="17 18" key="1">
    <citation type="submission" date="2010-12" db="EMBL/GenBank/DDBJ databases">
        <authorList>
            <person name="Muzny D."/>
            <person name="Qin X."/>
            <person name="Deng J."/>
            <person name="Jiang H."/>
            <person name="Liu Y."/>
            <person name="Qu J."/>
            <person name="Song X.-Z."/>
            <person name="Zhang L."/>
            <person name="Thornton R."/>
            <person name="Coyle M."/>
            <person name="Francisco L."/>
            <person name="Jackson L."/>
            <person name="Javaid M."/>
            <person name="Korchina V."/>
            <person name="Kovar C."/>
            <person name="Mata R."/>
            <person name="Mathew T."/>
            <person name="Ngo R."/>
            <person name="Nguyen L."/>
            <person name="Nguyen N."/>
            <person name="Okwuonu G."/>
            <person name="Ongeri F."/>
            <person name="Pham C."/>
            <person name="Simmons D."/>
            <person name="Wilczek-Boney K."/>
            <person name="Hale W."/>
            <person name="Jakkamsetti A."/>
            <person name="Pham P."/>
            <person name="Ruth R."/>
            <person name="San Lucas F."/>
            <person name="Warren J."/>
            <person name="Zhang J."/>
            <person name="Zhao Z."/>
            <person name="Zhou C."/>
            <person name="Zhu D."/>
            <person name="Lee S."/>
            <person name="Bess C."/>
            <person name="Blankenburg K."/>
            <person name="Forbes L."/>
            <person name="Fu Q."/>
            <person name="Gubbala S."/>
            <person name="Hirani K."/>
            <person name="Jayaseelan J.C."/>
            <person name="Lara F."/>
            <person name="Munidasa M."/>
            <person name="Palculict T."/>
            <person name="Patil S."/>
            <person name="Pu L.-L."/>
            <person name="Saada N."/>
            <person name="Tang L."/>
            <person name="Weissenberger G."/>
            <person name="Zhu Y."/>
            <person name="Hemphill L."/>
            <person name="Shang Y."/>
            <person name="Youmans B."/>
            <person name="Ayvaz T."/>
            <person name="Ross M."/>
            <person name="Santibanez J."/>
            <person name="Aqrawi P."/>
            <person name="Gross S."/>
            <person name="Joshi V."/>
            <person name="Fowler G."/>
            <person name="Nazareth L."/>
            <person name="Reid J."/>
            <person name="Worley K."/>
            <person name="Petrosino J."/>
            <person name="Highlander S."/>
            <person name="Gibbs R."/>
        </authorList>
    </citation>
    <scope>NUCLEOTIDE SEQUENCE [LARGE SCALE GENOMIC DNA]</scope>
    <source>
        <strain evidence="17 18">ATCC 51599</strain>
    </source>
</reference>
<keyword evidence="15" id="KW-0694">RNA-binding</keyword>
<dbReference type="SMART" id="SM00316">
    <property type="entry name" value="S1"/>
    <property type="match status" value="1"/>
</dbReference>
<dbReference type="GO" id="GO:0016787">
    <property type="term" value="F:hydrolase activity"/>
    <property type="evidence" value="ECO:0007669"/>
    <property type="project" value="UniProtKB-KW"/>
</dbReference>
<feature type="domain" description="S1 motif" evidence="16">
    <location>
        <begin position="49"/>
        <end position="125"/>
    </location>
</feature>
<evidence type="ECO:0000256" key="4">
    <source>
        <dbReference type="ARBA" id="ARBA00017719"/>
    </source>
</evidence>
<evidence type="ECO:0000256" key="13">
    <source>
        <dbReference type="ARBA" id="ARBA00022801"/>
    </source>
</evidence>
<comment type="cofactor">
    <cofactor evidence="1">
        <name>Mg(2+)</name>
        <dbReference type="ChEBI" id="CHEBI:18420"/>
    </cofactor>
</comment>
<dbReference type="STRING" id="887898.HMPREF0551_1486"/>
<dbReference type="NCBIfam" id="NF008689">
    <property type="entry name" value="PRK11712.1"/>
    <property type="match status" value="1"/>
</dbReference>
<dbReference type="HOGENOM" id="CLU_003468_5_3_4"/>
<evidence type="ECO:0000256" key="3">
    <source>
        <dbReference type="ARBA" id="ARBA00005663"/>
    </source>
</evidence>
<dbReference type="GO" id="GO:0000049">
    <property type="term" value="F:tRNA binding"/>
    <property type="evidence" value="ECO:0007669"/>
    <property type="project" value="UniProtKB-KW"/>
</dbReference>
<keyword evidence="14" id="KW-0460">Magnesium</keyword>
<protein>
    <recommendedName>
        <fullName evidence="4">Ribonuclease G</fullName>
    </recommendedName>
</protein>
<evidence type="ECO:0000256" key="9">
    <source>
        <dbReference type="ARBA" id="ARBA00022722"/>
    </source>
</evidence>
<comment type="caution">
    <text evidence="17">The sequence shown here is derived from an EMBL/GenBank/DDBJ whole genome shotgun (WGS) entry which is preliminary data.</text>
</comment>
<dbReference type="GO" id="GO:0005737">
    <property type="term" value="C:cytoplasm"/>
    <property type="evidence" value="ECO:0007669"/>
    <property type="project" value="UniProtKB-SubCell"/>
</dbReference>
<evidence type="ECO:0000256" key="10">
    <source>
        <dbReference type="ARBA" id="ARBA00022723"/>
    </source>
</evidence>
<keyword evidence="11" id="KW-0699">rRNA-binding</keyword>
<keyword evidence="6" id="KW-0698">rRNA processing</keyword>
<dbReference type="InterPro" id="IPR003029">
    <property type="entry name" value="S1_domain"/>
</dbReference>
<dbReference type="NCBIfam" id="TIGR00757">
    <property type="entry name" value="RNaseEG"/>
    <property type="match status" value="1"/>
</dbReference>
<dbReference type="Proteomes" id="UP000011021">
    <property type="component" value="Unassembled WGS sequence"/>
</dbReference>
<dbReference type="GO" id="GO:0004540">
    <property type="term" value="F:RNA nuclease activity"/>
    <property type="evidence" value="ECO:0007669"/>
    <property type="project" value="InterPro"/>
</dbReference>
<dbReference type="EMBL" id="AEQP01000010">
    <property type="protein sequence ID" value="EFV94739.1"/>
    <property type="molecule type" value="Genomic_DNA"/>
</dbReference>
<dbReference type="eggNOG" id="COG1530">
    <property type="taxonomic scope" value="Bacteria"/>
</dbReference>
<comment type="similarity">
    <text evidence="3">Belongs to the RNase E/G family. RNase G subfamily.</text>
</comment>
<evidence type="ECO:0000256" key="2">
    <source>
        <dbReference type="ARBA" id="ARBA00004496"/>
    </source>
</evidence>
<dbReference type="InterPro" id="IPR019307">
    <property type="entry name" value="RNA-bd_AU-1/RNase_E/G"/>
</dbReference>
<evidence type="ECO:0000256" key="15">
    <source>
        <dbReference type="ARBA" id="ARBA00022884"/>
    </source>
</evidence>
<keyword evidence="5" id="KW-0963">Cytoplasm</keyword>
<evidence type="ECO:0000313" key="18">
    <source>
        <dbReference type="Proteomes" id="UP000011021"/>
    </source>
</evidence>
<dbReference type="SUPFAM" id="SSF50249">
    <property type="entry name" value="Nucleic acid-binding proteins"/>
    <property type="match status" value="1"/>
</dbReference>
<proteinExistence type="inferred from homology"/>
<dbReference type="GO" id="GO:0008033">
    <property type="term" value="P:tRNA processing"/>
    <property type="evidence" value="ECO:0007669"/>
    <property type="project" value="UniProtKB-KW"/>
</dbReference>
<evidence type="ECO:0000256" key="6">
    <source>
        <dbReference type="ARBA" id="ARBA00022552"/>
    </source>
</evidence>
<dbReference type="GO" id="GO:0046872">
    <property type="term" value="F:metal ion binding"/>
    <property type="evidence" value="ECO:0007669"/>
    <property type="project" value="UniProtKB-KW"/>
</dbReference>
<keyword evidence="12" id="KW-0255">Endonuclease</keyword>
<gene>
    <name evidence="17" type="ORF">HMPREF0551_1486</name>
</gene>
<sequence length="508" mass="56903">MSPECSMTDAPKEEILVSTTSPETRVALIQQGVLKEFNLDRQASRGQVGNIYAGIVNRVLPGMQSAFIDIGLERSAFLHVTDLWQCRMDGHKTTPIEKLLYPGQPLLVQVIKDPIGSKGARLTTQISIAGRMLVYLPHDPHIGIAQRITDETERNRLLERVKVLAAQGHDGKASEGGGFIIRTVAEGAEDEVLMADIQYLRRRWAQILEAAQANASGKPAGSRQPEQLYHELPLSQRVLRDMAWAGTQSIIVDDPETLATMRTFCQTYMPNLEEKLRLHEGSRSLFDLYQVDEEVERALARRVPLKSGGYLIFDQTEALTTIDVNTGGYISGRNFDDTVFRTNLEATQTLARQLQLRNLGGIIIVDFIDMHSAEHRETVLQSLRSALQQDRTKTTVNGFSSLGLVEMTRKRTRDSLERMLCEPCTACHGKGTIKTARTVCYEIMREIAREARQFDPKEFRILASQQVIDLLLDEESPHLAILGENVGKPITLHVEPAYAQEDYDIILA</sequence>
<keyword evidence="18" id="KW-1185">Reference proteome</keyword>
<evidence type="ECO:0000259" key="16">
    <source>
        <dbReference type="PROSITE" id="PS50126"/>
    </source>
</evidence>
<evidence type="ECO:0000256" key="8">
    <source>
        <dbReference type="ARBA" id="ARBA00022694"/>
    </source>
</evidence>
<evidence type="ECO:0000256" key="1">
    <source>
        <dbReference type="ARBA" id="ARBA00001946"/>
    </source>
</evidence>
<dbReference type="AlphaFoldDB" id="E7RXR5"/>
<keyword evidence="13" id="KW-0378">Hydrolase</keyword>